<dbReference type="Gene3D" id="3.40.1000.10">
    <property type="entry name" value="Mog1/PsbP, alpha/beta/alpha sandwich"/>
    <property type="match status" value="1"/>
</dbReference>
<dbReference type="InterPro" id="IPR002683">
    <property type="entry name" value="PsbP_C"/>
</dbReference>
<gene>
    <name evidence="3" type="ORF">DTER00134_LOCUS5374</name>
</gene>
<dbReference type="Pfam" id="PF01789">
    <property type="entry name" value="PsbP"/>
    <property type="match status" value="1"/>
</dbReference>
<organism evidence="3">
    <name type="scientific">Dunaliella tertiolecta</name>
    <name type="common">Green alga</name>
    <dbReference type="NCBI Taxonomy" id="3047"/>
    <lineage>
        <taxon>Eukaryota</taxon>
        <taxon>Viridiplantae</taxon>
        <taxon>Chlorophyta</taxon>
        <taxon>core chlorophytes</taxon>
        <taxon>Chlorophyceae</taxon>
        <taxon>CS clade</taxon>
        <taxon>Chlamydomonadales</taxon>
        <taxon>Dunaliellaceae</taxon>
        <taxon>Dunaliella</taxon>
    </lineage>
</organism>
<dbReference type="AlphaFoldDB" id="A0A7S3QR45"/>
<dbReference type="GO" id="GO:0015979">
    <property type="term" value="P:photosynthesis"/>
    <property type="evidence" value="ECO:0007669"/>
    <property type="project" value="InterPro"/>
</dbReference>
<evidence type="ECO:0000256" key="1">
    <source>
        <dbReference type="SAM" id="MobiDB-lite"/>
    </source>
</evidence>
<feature type="region of interest" description="Disordered" evidence="1">
    <location>
        <begin position="39"/>
        <end position="65"/>
    </location>
</feature>
<feature type="domain" description="PsbP C-terminal" evidence="2">
    <location>
        <begin position="131"/>
        <end position="329"/>
    </location>
</feature>
<dbReference type="InterPro" id="IPR016123">
    <property type="entry name" value="Mog1/PsbP_a/b/a-sand"/>
</dbReference>
<proteinExistence type="predicted"/>
<accession>A0A7S3QR45</accession>
<evidence type="ECO:0000313" key="3">
    <source>
        <dbReference type="EMBL" id="CAE0490302.1"/>
    </source>
</evidence>
<feature type="compositionally biased region" description="Low complexity" evidence="1">
    <location>
        <begin position="39"/>
        <end position="52"/>
    </location>
</feature>
<feature type="region of interest" description="Disordered" evidence="1">
    <location>
        <begin position="15"/>
        <end position="34"/>
    </location>
</feature>
<dbReference type="PANTHER" id="PTHR31407:SF16">
    <property type="entry name" value="PSBP DOMAIN-CONTAINING PROTEIN 7, CHLOROPLASTIC"/>
    <property type="match status" value="1"/>
</dbReference>
<dbReference type="GO" id="GO:0005509">
    <property type="term" value="F:calcium ion binding"/>
    <property type="evidence" value="ECO:0007669"/>
    <property type="project" value="InterPro"/>
</dbReference>
<dbReference type="GO" id="GO:0019898">
    <property type="term" value="C:extrinsic component of membrane"/>
    <property type="evidence" value="ECO:0007669"/>
    <property type="project" value="InterPro"/>
</dbReference>
<dbReference type="SUPFAM" id="SSF55724">
    <property type="entry name" value="Mog1p/PsbP-like"/>
    <property type="match status" value="1"/>
</dbReference>
<feature type="compositionally biased region" description="Polar residues" evidence="1">
    <location>
        <begin position="53"/>
        <end position="65"/>
    </location>
</feature>
<sequence length="349" mass="37255">MIVSHNSARFYLNSSATQAPAAGSRPPSHRTHRRIHACQAQGGNGQGPQAEQTGGTSKPSLTDPAQTVVWGGNLPSPRRLVISGITATAVVLGGNLGGVTSVLLGLDDGRTARQLQLDALFPVNAEPTPYKRCIDGTYGYEFTYPAQWLADQTVAYRAAQRAEEARNGGVMGLGDLPPVARSNASLQRARAEQKRRAAAFEPVAAYGPPGSTGEENISVIVAPIYEGFNLGAMGAPDTVAEQFISMIAPPGGSVQAELLGASSREEDGQLYYTMEYRVQRTSGSNYFFRHNVSVIASRSNQLYTLNAQVAESKWEQEAPLLQAAANSFRLSSGKLDTTGFPQRISIVQE</sequence>
<dbReference type="GO" id="GO:0009654">
    <property type="term" value="C:photosystem II oxygen evolving complex"/>
    <property type="evidence" value="ECO:0007669"/>
    <property type="project" value="InterPro"/>
</dbReference>
<dbReference type="NCBIfam" id="NF040946">
    <property type="entry name" value="PSII_PsbP"/>
    <property type="match status" value="1"/>
</dbReference>
<reference evidence="3" key="1">
    <citation type="submission" date="2021-01" db="EMBL/GenBank/DDBJ databases">
        <authorList>
            <person name="Corre E."/>
            <person name="Pelletier E."/>
            <person name="Niang G."/>
            <person name="Scheremetjew M."/>
            <person name="Finn R."/>
            <person name="Kale V."/>
            <person name="Holt S."/>
            <person name="Cochrane G."/>
            <person name="Meng A."/>
            <person name="Brown T."/>
            <person name="Cohen L."/>
        </authorList>
    </citation>
    <scope>NUCLEOTIDE SEQUENCE</scope>
    <source>
        <strain evidence="3">CCMP1320</strain>
    </source>
</reference>
<evidence type="ECO:0000259" key="2">
    <source>
        <dbReference type="Pfam" id="PF01789"/>
    </source>
</evidence>
<name>A0A7S3QR45_DUNTE</name>
<dbReference type="PANTHER" id="PTHR31407">
    <property type="match status" value="1"/>
</dbReference>
<protein>
    <recommendedName>
        <fullName evidence="2">PsbP C-terminal domain-containing protein</fullName>
    </recommendedName>
</protein>
<dbReference type="EMBL" id="HBIP01009723">
    <property type="protein sequence ID" value="CAE0490302.1"/>
    <property type="molecule type" value="Transcribed_RNA"/>
</dbReference>